<feature type="chain" id="PRO_5005602294" evidence="2">
    <location>
        <begin position="21"/>
        <end position="536"/>
    </location>
</feature>
<keyword evidence="4" id="KW-0418">Kinase</keyword>
<dbReference type="InterPro" id="IPR011009">
    <property type="entry name" value="Kinase-like_dom_sf"/>
</dbReference>
<feature type="transmembrane region" description="Helical" evidence="1">
    <location>
        <begin position="82"/>
        <end position="106"/>
    </location>
</feature>
<dbReference type="Proteomes" id="UP000037460">
    <property type="component" value="Unassembled WGS sequence"/>
</dbReference>
<sequence>MACSSALLFVLLLVPAGTWSARDGEPPLLSPRQIRRIVLAGGASTVVAKRVARGFPPPLRSVLGAREEAALVDEAPPGPVALFMRALALMLLFLPVLLTAPLAALLGPFRRRVWFWLVTRALASAGTAFIKWGQWAAVRPDMFPERLCAELGELHSRAPEHSFAYSRREIEQALGAPLDTVFERFEPRALASGSIAQVHRATLGGREVAVKVRHPRVVERIVTDFTLMRLAAEASAHVPGLSYLNLKASVGQFSETMVAQTRLDIEGEHLDRFNWNFGPWRDCVFPRRLTPLGRPPSKAVLVETYEPGELVSRYTVARADGTHAKLSKSLAHFIVSRGEDMYLKMLLVDNLMHADLHPGNILLDAPRGRPPRIVLLDVGMVARLTRAESAAFISLLHAMGAGDGAAAARSVLRFAESQEVCVGTERVSVFTEDMRTLFLDRCRGYGTGVEFGSVLRGVLGLVRAHRVTLEANYMTLVMNVLCLESMAKELLPEYNVLDAARPLLATHRRLPGIAFRAALPLLRFVKELRFAPMYTT</sequence>
<dbReference type="PANTHER" id="PTHR45890:SF1">
    <property type="entry name" value="AARF DOMAIN CONTAINING KINASE 2"/>
    <property type="match status" value="1"/>
</dbReference>
<comment type="caution">
    <text evidence="4">The sequence shown here is derived from an EMBL/GenBank/DDBJ whole genome shotgun (WGS) entry which is preliminary data.</text>
</comment>
<dbReference type="GO" id="GO:0004672">
    <property type="term" value="F:protein kinase activity"/>
    <property type="evidence" value="ECO:0007669"/>
    <property type="project" value="InterPro"/>
</dbReference>
<name>A0A0M0K1X0_9EUKA</name>
<feature type="domain" description="Protein kinase" evidence="3">
    <location>
        <begin position="184"/>
        <end position="504"/>
    </location>
</feature>
<evidence type="ECO:0000259" key="3">
    <source>
        <dbReference type="PROSITE" id="PS50011"/>
    </source>
</evidence>
<proteinExistence type="predicted"/>
<feature type="signal peptide" evidence="2">
    <location>
        <begin position="1"/>
        <end position="20"/>
    </location>
</feature>
<accession>A0A0M0K1X0</accession>
<gene>
    <name evidence="4" type="ORF">Ctob_002325</name>
</gene>
<keyword evidence="1" id="KW-0472">Membrane</keyword>
<evidence type="ECO:0000256" key="1">
    <source>
        <dbReference type="SAM" id="Phobius"/>
    </source>
</evidence>
<dbReference type="PROSITE" id="PS50011">
    <property type="entry name" value="PROTEIN_KINASE_DOM"/>
    <property type="match status" value="1"/>
</dbReference>
<dbReference type="AlphaFoldDB" id="A0A0M0K1X0"/>
<keyword evidence="1" id="KW-0812">Transmembrane</keyword>
<dbReference type="Pfam" id="PF03109">
    <property type="entry name" value="ABC1"/>
    <property type="match status" value="1"/>
</dbReference>
<dbReference type="InterPro" id="IPR052402">
    <property type="entry name" value="ADCK_kinase"/>
</dbReference>
<evidence type="ECO:0000313" key="5">
    <source>
        <dbReference type="Proteomes" id="UP000037460"/>
    </source>
</evidence>
<reference evidence="5" key="1">
    <citation type="journal article" date="2015" name="PLoS Genet.">
        <title>Genome Sequence and Transcriptome Analyses of Chrysochromulina tobin: Metabolic Tools for Enhanced Algal Fitness in the Prominent Order Prymnesiales (Haptophyceae).</title>
        <authorList>
            <person name="Hovde B.T."/>
            <person name="Deodato C.R."/>
            <person name="Hunsperger H.M."/>
            <person name="Ryken S.A."/>
            <person name="Yost W."/>
            <person name="Jha R.K."/>
            <person name="Patterson J."/>
            <person name="Monnat R.J. Jr."/>
            <person name="Barlow S.B."/>
            <person name="Starkenburg S.R."/>
            <person name="Cattolico R.A."/>
        </authorList>
    </citation>
    <scope>NUCLEOTIDE SEQUENCE</scope>
    <source>
        <strain evidence="5">CCMP291</strain>
    </source>
</reference>
<keyword evidence="2" id="KW-0732">Signal</keyword>
<dbReference type="PANTHER" id="PTHR45890">
    <property type="entry name" value="AARF DOMAIN CONTAINING KINASE 2 (PREDICTED)"/>
    <property type="match status" value="1"/>
</dbReference>
<protein>
    <submittedName>
        <fullName evidence="4">Putative serine threonine-protein kinase abkc-like protein</fullName>
    </submittedName>
</protein>
<keyword evidence="5" id="KW-1185">Reference proteome</keyword>
<dbReference type="OrthoDB" id="1290869at2759"/>
<evidence type="ECO:0000313" key="4">
    <source>
        <dbReference type="EMBL" id="KOO32378.1"/>
    </source>
</evidence>
<dbReference type="EMBL" id="JWZX01001788">
    <property type="protein sequence ID" value="KOO32378.1"/>
    <property type="molecule type" value="Genomic_DNA"/>
</dbReference>
<feature type="transmembrane region" description="Helical" evidence="1">
    <location>
        <begin position="113"/>
        <end position="132"/>
    </location>
</feature>
<keyword evidence="1" id="KW-1133">Transmembrane helix</keyword>
<dbReference type="GO" id="GO:0005524">
    <property type="term" value="F:ATP binding"/>
    <property type="evidence" value="ECO:0007669"/>
    <property type="project" value="InterPro"/>
</dbReference>
<organism evidence="4 5">
    <name type="scientific">Chrysochromulina tobinii</name>
    <dbReference type="NCBI Taxonomy" id="1460289"/>
    <lineage>
        <taxon>Eukaryota</taxon>
        <taxon>Haptista</taxon>
        <taxon>Haptophyta</taxon>
        <taxon>Prymnesiophyceae</taxon>
        <taxon>Prymnesiales</taxon>
        <taxon>Chrysochromulinaceae</taxon>
        <taxon>Chrysochromulina</taxon>
    </lineage>
</organism>
<dbReference type="SUPFAM" id="SSF56112">
    <property type="entry name" value="Protein kinase-like (PK-like)"/>
    <property type="match status" value="1"/>
</dbReference>
<dbReference type="InterPro" id="IPR004147">
    <property type="entry name" value="ABC1_dom"/>
</dbReference>
<keyword evidence="4" id="KW-0808">Transferase</keyword>
<evidence type="ECO:0000256" key="2">
    <source>
        <dbReference type="SAM" id="SignalP"/>
    </source>
</evidence>
<dbReference type="InterPro" id="IPR000719">
    <property type="entry name" value="Prot_kinase_dom"/>
</dbReference>